<dbReference type="GO" id="GO:0006508">
    <property type="term" value="P:proteolysis"/>
    <property type="evidence" value="ECO:0007669"/>
    <property type="project" value="UniProtKB-KW"/>
</dbReference>
<dbReference type="RefSeq" id="WP_088259615.1">
    <property type="nucleotide sequence ID" value="NZ_NIDE01000017.1"/>
</dbReference>
<keyword evidence="2" id="KW-0378">Hydrolase</keyword>
<accession>A0A225D6M4</accession>
<evidence type="ECO:0000256" key="2">
    <source>
        <dbReference type="ARBA" id="ARBA00022801"/>
    </source>
</evidence>
<sequence>MTLSNRGQSTRRASRPQLVALEDRLTPSTGVMTTDDHLLSPNGSATPDGMAPDQERGGYDIGAIPAFGGTTTADGAGQTIAIVDAFDDPTIASDLAAFDSFYGTATNEINAQPVSSFFTEVNQRGGTQLPPPPPPGDDWTGEISLDVEWAHVIAPMANIILVECDSEGGLNDGAAWAQAHPGVSVVSDSWGGDEYPSESSDDSGLITPASHAGVTMVFSSGDNGIVEYPAASPDVLAVGATNLTVGSDNSWKSETGWTYDLPSNSGGGGGLSEFETAPSFQTGNADVAGVVGTARGTPDVAMNGGPDSALSIYDSTADGSSTPWDAEYGTSASAPQWAGLLAIVNQGRAIAGLGPLDGQTQTLPDLYSLPTSDFHDITVGSNASGNSAGPGYDLLTGLGSPIAPLLVPDLVAAAPVPRESTMSLTATPAAPGVFDAVAVTATVTGTSLVPTGGVDFTVGSTDLGTVTLVNGVATLHLAPMPAGMYTVTASYAGDVNDKASTATLKVVVKAEPSTTTLTAASTALVYGGSDTFSAAVAGLTGHPPTGAVDFKDGSTDLGTVALVNDVATLPATALPVGTDVITATYLGDTNYGTSTVTVTVTVQKAFAIVTALNTSVDYGVAVSALPFSVTGLVNGDTLATAFTGALATTATPASPTGAYPITQGTLAAADYNFSFARGILSVVKAPLTLTANSVQVTAGSGVPVFTYSLTGLVNGDTPAVVIGGVTFSTPATATSPAGTYPVTPVGGLATNYVVTDVPGTVTVVAPPPVVPPPPPVVPVVPVAPPPPLAPAALLVGSPQYAVGTDAGGAAVELFAANGSTLSEVDPFPASFTGGIRVASADFAAGGPPDVIAGSGPGISNEVFVLNGTTGKTIASFNPFETSFTGGVYVAVGDVNGDGVPDVIVTPDQSGGPVVAVYDGAALAQGQVVQVARFFGINDPNFRGGDRAAVGDLTGNGVGDLIVSAGFGGGPRVAIYNGTTIASGNPTELMPDFFAFEPSLRNGVYVTAGDVTGDGHADLIFGAGPGGAPRVRIADPAVLMTVIGQFSSLDDPAAGSAGIASFFAGDPDSRGGVRVTAKDLEGNAQADLVTGDGEGSGGSVTTYTGAAIVANTTNPASALTYDVFPFFNGGVFVG</sequence>
<dbReference type="PANTHER" id="PTHR14218:SF15">
    <property type="entry name" value="TRIPEPTIDYL-PEPTIDASE 1"/>
    <property type="match status" value="1"/>
</dbReference>
<keyword evidence="7" id="KW-1185">Reference proteome</keyword>
<dbReference type="CDD" id="cd04056">
    <property type="entry name" value="Peptidases_S53"/>
    <property type="match status" value="1"/>
</dbReference>
<dbReference type="Gene3D" id="3.40.50.200">
    <property type="entry name" value="Peptidase S8/S53 domain"/>
    <property type="match status" value="1"/>
</dbReference>
<keyword evidence="6" id="KW-0969">Cilium</keyword>
<gene>
    <name evidence="6" type="ORF">FRUB_09196</name>
</gene>
<dbReference type="Gene3D" id="2.130.10.130">
    <property type="entry name" value="Integrin alpha, N-terminal"/>
    <property type="match status" value="1"/>
</dbReference>
<dbReference type="Proteomes" id="UP000214646">
    <property type="component" value="Unassembled WGS sequence"/>
</dbReference>
<evidence type="ECO:0000259" key="5">
    <source>
        <dbReference type="PROSITE" id="PS51695"/>
    </source>
</evidence>
<dbReference type="Gene3D" id="3.30.160.710">
    <property type="match status" value="1"/>
</dbReference>
<protein>
    <submittedName>
        <fullName evidence="6">Flagellar hook-length control protein FliK</fullName>
    </submittedName>
</protein>
<keyword evidence="3" id="KW-0720">Serine protease</keyword>
<dbReference type="Pfam" id="PF16640">
    <property type="entry name" value="Big_3_5"/>
    <property type="match status" value="2"/>
</dbReference>
<evidence type="ECO:0000313" key="6">
    <source>
        <dbReference type="EMBL" id="OWK36633.1"/>
    </source>
</evidence>
<feature type="domain" description="Peptidase S53" evidence="5">
    <location>
        <begin position="49"/>
        <end position="413"/>
    </location>
</feature>
<feature type="compositionally biased region" description="Polar residues" evidence="4">
    <location>
        <begin position="1"/>
        <end position="11"/>
    </location>
</feature>
<organism evidence="6 7">
    <name type="scientific">Fimbriiglobus ruber</name>
    <dbReference type="NCBI Taxonomy" id="1908690"/>
    <lineage>
        <taxon>Bacteria</taxon>
        <taxon>Pseudomonadati</taxon>
        <taxon>Planctomycetota</taxon>
        <taxon>Planctomycetia</taxon>
        <taxon>Gemmatales</taxon>
        <taxon>Gemmataceae</taxon>
        <taxon>Fimbriiglobus</taxon>
    </lineage>
</organism>
<keyword evidence="1" id="KW-0645">Protease</keyword>
<dbReference type="GO" id="GO:0004252">
    <property type="term" value="F:serine-type endopeptidase activity"/>
    <property type="evidence" value="ECO:0007669"/>
    <property type="project" value="InterPro"/>
</dbReference>
<dbReference type="InterPro" id="IPR041286">
    <property type="entry name" value="MBG_2"/>
</dbReference>
<keyword evidence="6" id="KW-0966">Cell projection</keyword>
<evidence type="ECO:0000256" key="4">
    <source>
        <dbReference type="SAM" id="MobiDB-lite"/>
    </source>
</evidence>
<dbReference type="InterPro" id="IPR013783">
    <property type="entry name" value="Ig-like_fold"/>
</dbReference>
<dbReference type="PROSITE" id="PS00138">
    <property type="entry name" value="SUBTILASE_SER"/>
    <property type="match status" value="1"/>
</dbReference>
<dbReference type="AlphaFoldDB" id="A0A225D6M4"/>
<evidence type="ECO:0000256" key="3">
    <source>
        <dbReference type="ARBA" id="ARBA00022825"/>
    </source>
</evidence>
<dbReference type="SUPFAM" id="SSF69318">
    <property type="entry name" value="Integrin alpha N-terminal domain"/>
    <property type="match status" value="2"/>
</dbReference>
<dbReference type="InterPro" id="IPR036852">
    <property type="entry name" value="Peptidase_S8/S53_dom_sf"/>
</dbReference>
<name>A0A225D6M4_9BACT</name>
<dbReference type="Pfam" id="PF18676">
    <property type="entry name" value="MBG_2"/>
    <property type="match status" value="2"/>
</dbReference>
<dbReference type="Gene3D" id="2.60.40.10">
    <property type="entry name" value="Immunoglobulins"/>
    <property type="match status" value="2"/>
</dbReference>
<evidence type="ECO:0000313" key="7">
    <source>
        <dbReference type="Proteomes" id="UP000214646"/>
    </source>
</evidence>
<feature type="region of interest" description="Disordered" evidence="4">
    <location>
        <begin position="1"/>
        <end position="49"/>
    </location>
</feature>
<reference evidence="7" key="1">
    <citation type="submission" date="2017-06" db="EMBL/GenBank/DDBJ databases">
        <title>Genome analysis of Fimbriiglobus ruber SP5, the first member of the order Planctomycetales with confirmed chitinolytic capability.</title>
        <authorList>
            <person name="Ravin N.V."/>
            <person name="Rakitin A.L."/>
            <person name="Ivanova A.A."/>
            <person name="Beletsky A.V."/>
            <person name="Kulichevskaya I.S."/>
            <person name="Mardanov A.V."/>
            <person name="Dedysh S.N."/>
        </authorList>
    </citation>
    <scope>NUCLEOTIDE SEQUENCE [LARGE SCALE GENOMIC DNA]</scope>
    <source>
        <strain evidence="7">SP5</strain>
    </source>
</reference>
<dbReference type="InterPro" id="IPR028994">
    <property type="entry name" value="Integrin_alpha_N"/>
</dbReference>
<dbReference type="SUPFAM" id="SSF52743">
    <property type="entry name" value="Subtilisin-like"/>
    <property type="match status" value="1"/>
</dbReference>
<dbReference type="InterPro" id="IPR032109">
    <property type="entry name" value="Big_3_5"/>
</dbReference>
<proteinExistence type="predicted"/>
<evidence type="ECO:0000256" key="1">
    <source>
        <dbReference type="ARBA" id="ARBA00022670"/>
    </source>
</evidence>
<comment type="caution">
    <text evidence="6">The sequence shown here is derived from an EMBL/GenBank/DDBJ whole genome shotgun (WGS) entry which is preliminary data.</text>
</comment>
<dbReference type="PANTHER" id="PTHR14218">
    <property type="entry name" value="PROTEASE S8 TRIPEPTIDYL PEPTIDASE I CLN2"/>
    <property type="match status" value="1"/>
</dbReference>
<dbReference type="EMBL" id="NIDE01000017">
    <property type="protein sequence ID" value="OWK36633.1"/>
    <property type="molecule type" value="Genomic_DNA"/>
</dbReference>
<dbReference type="GO" id="GO:0008240">
    <property type="term" value="F:tripeptidyl-peptidase activity"/>
    <property type="evidence" value="ECO:0007669"/>
    <property type="project" value="TreeGrafter"/>
</dbReference>
<keyword evidence="6" id="KW-0282">Flagellum</keyword>
<dbReference type="InterPro" id="IPR030400">
    <property type="entry name" value="Sedolisin_dom"/>
</dbReference>
<dbReference type="InterPro" id="IPR050819">
    <property type="entry name" value="Tripeptidyl-peptidase_I"/>
</dbReference>
<dbReference type="OrthoDB" id="263396at2"/>
<dbReference type="PROSITE" id="PS51695">
    <property type="entry name" value="SEDOLISIN"/>
    <property type="match status" value="1"/>
</dbReference>
<dbReference type="InterPro" id="IPR023828">
    <property type="entry name" value="Peptidase_S8_Ser-AS"/>
</dbReference>